<evidence type="ECO:0000313" key="2">
    <source>
        <dbReference type="Proteomes" id="UP000238739"/>
    </source>
</evidence>
<proteinExistence type="predicted"/>
<organism evidence="1 2">
    <name type="scientific">Latilactobacillus fuchuensis</name>
    <dbReference type="NCBI Taxonomy" id="164393"/>
    <lineage>
        <taxon>Bacteria</taxon>
        <taxon>Bacillati</taxon>
        <taxon>Bacillota</taxon>
        <taxon>Bacilli</taxon>
        <taxon>Lactobacillales</taxon>
        <taxon>Lactobacillaceae</taxon>
        <taxon>Latilactobacillus</taxon>
    </lineage>
</organism>
<evidence type="ECO:0000313" key="1">
    <source>
        <dbReference type="EMBL" id="SPC37031.1"/>
    </source>
</evidence>
<keyword evidence="2" id="KW-1185">Reference proteome</keyword>
<sequence length="67" mass="8360">MFKLLIRFLYFNQPIEWYNSRYSLFTFKLTKGYYNEFYVHMLANEIPIPDRQIKQYEKRGIRSQVLV</sequence>
<dbReference type="AlphaFoldDB" id="A0A2N9DTU6"/>
<accession>A0A2N9DTU6</accession>
<protein>
    <submittedName>
        <fullName evidence="1">Uncharacterized protein</fullName>
    </submittedName>
</protein>
<comment type="caution">
    <text evidence="1">The sequence shown here is derived from an EMBL/GenBank/DDBJ whole genome shotgun (WGS) entry which is preliminary data.</text>
</comment>
<reference evidence="1" key="1">
    <citation type="submission" date="2018-01" db="EMBL/GenBank/DDBJ databases">
        <authorList>
            <person name="Chaillou S."/>
        </authorList>
    </citation>
    <scope>NUCLEOTIDE SEQUENCE [LARGE SCALE GENOMIC DNA]</scope>
    <source>
        <strain evidence="1">MFPC41A2801</strain>
    </source>
</reference>
<name>A0A2N9DTU6_9LACO</name>
<dbReference type="Proteomes" id="UP000238739">
    <property type="component" value="Unassembled WGS sequence"/>
</dbReference>
<dbReference type="EMBL" id="OGVC01000005">
    <property type="protein sequence ID" value="SPC37031.1"/>
    <property type="molecule type" value="Genomic_DNA"/>
</dbReference>
<gene>
    <name evidence="1" type="ORF">LFUMFP_130120</name>
</gene>